<evidence type="ECO:0000256" key="1">
    <source>
        <dbReference type="SAM" id="MobiDB-lite"/>
    </source>
</evidence>
<dbReference type="GeneID" id="68355953"/>
<reference evidence="2" key="1">
    <citation type="submission" date="2021-09" db="EMBL/GenBank/DDBJ databases">
        <title>A high-quality genome of the endoparasitic fungus Hirsutella rhossiliensis with a comparison of Hirsutella genomes reveals transposable elements contributing to genome size variation.</title>
        <authorList>
            <person name="Lin R."/>
            <person name="Jiao Y."/>
            <person name="Sun X."/>
            <person name="Ling J."/>
            <person name="Xie B."/>
            <person name="Cheng X."/>
        </authorList>
    </citation>
    <scope>NUCLEOTIDE SEQUENCE</scope>
    <source>
        <strain evidence="2">HR02</strain>
    </source>
</reference>
<feature type="compositionally biased region" description="Polar residues" evidence="1">
    <location>
        <begin position="1"/>
        <end position="12"/>
    </location>
</feature>
<organism evidence="2 3">
    <name type="scientific">Hirsutella rhossiliensis</name>
    <dbReference type="NCBI Taxonomy" id="111463"/>
    <lineage>
        <taxon>Eukaryota</taxon>
        <taxon>Fungi</taxon>
        <taxon>Dikarya</taxon>
        <taxon>Ascomycota</taxon>
        <taxon>Pezizomycotina</taxon>
        <taxon>Sordariomycetes</taxon>
        <taxon>Hypocreomycetidae</taxon>
        <taxon>Hypocreales</taxon>
        <taxon>Ophiocordycipitaceae</taxon>
        <taxon>Hirsutella</taxon>
    </lineage>
</organism>
<proteinExistence type="predicted"/>
<dbReference type="RefSeq" id="XP_044719257.1">
    <property type="nucleotide sequence ID" value="XM_044865295.1"/>
</dbReference>
<evidence type="ECO:0000313" key="2">
    <source>
        <dbReference type="EMBL" id="KAH0961744.1"/>
    </source>
</evidence>
<dbReference type="EMBL" id="JAIZPD010000007">
    <property type="protein sequence ID" value="KAH0961744.1"/>
    <property type="molecule type" value="Genomic_DNA"/>
</dbReference>
<feature type="region of interest" description="Disordered" evidence="1">
    <location>
        <begin position="1"/>
        <end position="70"/>
    </location>
</feature>
<evidence type="ECO:0000313" key="3">
    <source>
        <dbReference type="Proteomes" id="UP000824596"/>
    </source>
</evidence>
<keyword evidence="3" id="KW-1185">Reference proteome</keyword>
<protein>
    <submittedName>
        <fullName evidence="2">Uncharacterized protein</fullName>
    </submittedName>
</protein>
<sequence length="70" mass="7456">MRTVESLQTFQVTEGKAAGGKTEPNPAPANSPNPAMSPAQRGRYPRRPPPAVPATPMTKAPKLARVSHRP</sequence>
<accession>A0A9P8SH36</accession>
<feature type="compositionally biased region" description="Low complexity" evidence="1">
    <location>
        <begin position="32"/>
        <end position="42"/>
    </location>
</feature>
<name>A0A9P8SH36_9HYPO</name>
<gene>
    <name evidence="2" type="ORF">HRG_06824</name>
</gene>
<comment type="caution">
    <text evidence="2">The sequence shown here is derived from an EMBL/GenBank/DDBJ whole genome shotgun (WGS) entry which is preliminary data.</text>
</comment>
<dbReference type="AlphaFoldDB" id="A0A9P8SH36"/>
<dbReference type="Proteomes" id="UP000824596">
    <property type="component" value="Unassembled WGS sequence"/>
</dbReference>